<dbReference type="EMBL" id="CAJVQB010050008">
    <property type="protein sequence ID" value="CAG8834719.1"/>
    <property type="molecule type" value="Genomic_DNA"/>
</dbReference>
<sequence>VIVDINDKERFQHTLPKEYFLISHQEEDNLNLDEVLQIIDKQNVLYIKRTSKMDWSNLIDMCE</sequence>
<gene>
    <name evidence="1" type="ORF">GMARGA_LOCUS32207</name>
</gene>
<name>A0ABN7WLY0_GIGMA</name>
<evidence type="ECO:0000313" key="2">
    <source>
        <dbReference type="Proteomes" id="UP000789901"/>
    </source>
</evidence>
<comment type="caution">
    <text evidence="1">The sequence shown here is derived from an EMBL/GenBank/DDBJ whole genome shotgun (WGS) entry which is preliminary data.</text>
</comment>
<proteinExistence type="predicted"/>
<organism evidence="1 2">
    <name type="scientific">Gigaspora margarita</name>
    <dbReference type="NCBI Taxonomy" id="4874"/>
    <lineage>
        <taxon>Eukaryota</taxon>
        <taxon>Fungi</taxon>
        <taxon>Fungi incertae sedis</taxon>
        <taxon>Mucoromycota</taxon>
        <taxon>Glomeromycotina</taxon>
        <taxon>Glomeromycetes</taxon>
        <taxon>Diversisporales</taxon>
        <taxon>Gigasporaceae</taxon>
        <taxon>Gigaspora</taxon>
    </lineage>
</organism>
<accession>A0ABN7WLY0</accession>
<keyword evidence="2" id="KW-1185">Reference proteome</keyword>
<feature type="non-terminal residue" evidence="1">
    <location>
        <position position="1"/>
    </location>
</feature>
<evidence type="ECO:0000313" key="1">
    <source>
        <dbReference type="EMBL" id="CAG8834719.1"/>
    </source>
</evidence>
<reference evidence="1 2" key="1">
    <citation type="submission" date="2021-06" db="EMBL/GenBank/DDBJ databases">
        <authorList>
            <person name="Kallberg Y."/>
            <person name="Tangrot J."/>
            <person name="Rosling A."/>
        </authorList>
    </citation>
    <scope>NUCLEOTIDE SEQUENCE [LARGE SCALE GENOMIC DNA]</scope>
    <source>
        <strain evidence="1 2">120-4 pot B 10/14</strain>
    </source>
</reference>
<dbReference type="Proteomes" id="UP000789901">
    <property type="component" value="Unassembled WGS sequence"/>
</dbReference>
<protein>
    <submittedName>
        <fullName evidence="1">2080_t:CDS:1</fullName>
    </submittedName>
</protein>